<name>A0ABR1DPX1_NECAM</name>
<sequence>MGYQAVFYVLPLCPLFLALFTTYYFRTVRKKRKTRIDNMVTANGVNGWKNYASVLENQWNRQHEDRTNSVS</sequence>
<comment type="caution">
    <text evidence="2">The sequence shown here is derived from an EMBL/GenBank/DDBJ whole genome shotgun (WGS) entry which is preliminary data.</text>
</comment>
<organism evidence="2 3">
    <name type="scientific">Necator americanus</name>
    <name type="common">Human hookworm</name>
    <dbReference type="NCBI Taxonomy" id="51031"/>
    <lineage>
        <taxon>Eukaryota</taxon>
        <taxon>Metazoa</taxon>
        <taxon>Ecdysozoa</taxon>
        <taxon>Nematoda</taxon>
        <taxon>Chromadorea</taxon>
        <taxon>Rhabditida</taxon>
        <taxon>Rhabditina</taxon>
        <taxon>Rhabditomorpha</taxon>
        <taxon>Strongyloidea</taxon>
        <taxon>Ancylostomatidae</taxon>
        <taxon>Bunostominae</taxon>
        <taxon>Necator</taxon>
    </lineage>
</organism>
<accession>A0ABR1DPX1</accession>
<proteinExistence type="predicted"/>
<keyword evidence="3" id="KW-1185">Reference proteome</keyword>
<keyword evidence="1" id="KW-0472">Membrane</keyword>
<dbReference type="Proteomes" id="UP001303046">
    <property type="component" value="Unassembled WGS sequence"/>
</dbReference>
<dbReference type="EMBL" id="JAVFWL010000004">
    <property type="protein sequence ID" value="KAK6752496.1"/>
    <property type="molecule type" value="Genomic_DNA"/>
</dbReference>
<keyword evidence="1" id="KW-0812">Transmembrane</keyword>
<gene>
    <name evidence="2" type="primary">Necator_chrIV.g17035</name>
    <name evidence="2" type="ORF">RB195_003737</name>
</gene>
<protein>
    <submittedName>
        <fullName evidence="2">Uncharacterized protein</fullName>
    </submittedName>
</protein>
<evidence type="ECO:0000313" key="2">
    <source>
        <dbReference type="EMBL" id="KAK6752496.1"/>
    </source>
</evidence>
<evidence type="ECO:0000256" key="1">
    <source>
        <dbReference type="SAM" id="Phobius"/>
    </source>
</evidence>
<evidence type="ECO:0000313" key="3">
    <source>
        <dbReference type="Proteomes" id="UP001303046"/>
    </source>
</evidence>
<feature type="transmembrane region" description="Helical" evidence="1">
    <location>
        <begin position="6"/>
        <end position="25"/>
    </location>
</feature>
<reference evidence="2 3" key="1">
    <citation type="submission" date="2023-08" db="EMBL/GenBank/DDBJ databases">
        <title>A Necator americanus chromosomal reference genome.</title>
        <authorList>
            <person name="Ilik V."/>
            <person name="Petrzelkova K.J."/>
            <person name="Pardy F."/>
            <person name="Fuh T."/>
            <person name="Niatou-Singa F.S."/>
            <person name="Gouil Q."/>
            <person name="Baker L."/>
            <person name="Ritchie M.E."/>
            <person name="Jex A.R."/>
            <person name="Gazzola D."/>
            <person name="Li H."/>
            <person name="Toshio Fujiwara R."/>
            <person name="Zhan B."/>
            <person name="Aroian R.V."/>
            <person name="Pafco B."/>
            <person name="Schwarz E.M."/>
        </authorList>
    </citation>
    <scope>NUCLEOTIDE SEQUENCE [LARGE SCALE GENOMIC DNA]</scope>
    <source>
        <strain evidence="2 3">Aroian</strain>
        <tissue evidence="2">Whole animal</tissue>
    </source>
</reference>
<keyword evidence="1" id="KW-1133">Transmembrane helix</keyword>